<evidence type="ECO:0000313" key="2">
    <source>
        <dbReference type="EMBL" id="KKN67094.1"/>
    </source>
</evidence>
<dbReference type="AlphaFoldDB" id="A0A0F9SJ52"/>
<reference evidence="2" key="1">
    <citation type="journal article" date="2015" name="Nature">
        <title>Complex archaea that bridge the gap between prokaryotes and eukaryotes.</title>
        <authorList>
            <person name="Spang A."/>
            <person name="Saw J.H."/>
            <person name="Jorgensen S.L."/>
            <person name="Zaremba-Niedzwiedzka K."/>
            <person name="Martijn J."/>
            <person name="Lind A.E."/>
            <person name="van Eijk R."/>
            <person name="Schleper C."/>
            <person name="Guy L."/>
            <person name="Ettema T.J."/>
        </authorList>
    </citation>
    <scope>NUCLEOTIDE SEQUENCE</scope>
</reference>
<keyword evidence="1" id="KW-0472">Membrane</keyword>
<organism evidence="2">
    <name type="scientific">marine sediment metagenome</name>
    <dbReference type="NCBI Taxonomy" id="412755"/>
    <lineage>
        <taxon>unclassified sequences</taxon>
        <taxon>metagenomes</taxon>
        <taxon>ecological metagenomes</taxon>
    </lineage>
</organism>
<gene>
    <name evidence="2" type="ORF">LCGC14_0464410</name>
</gene>
<comment type="caution">
    <text evidence="2">The sequence shown here is derived from an EMBL/GenBank/DDBJ whole genome shotgun (WGS) entry which is preliminary data.</text>
</comment>
<dbReference type="EMBL" id="LAZR01000483">
    <property type="protein sequence ID" value="KKN67094.1"/>
    <property type="molecule type" value="Genomic_DNA"/>
</dbReference>
<evidence type="ECO:0000256" key="1">
    <source>
        <dbReference type="SAM" id="Phobius"/>
    </source>
</evidence>
<name>A0A0F9SJ52_9ZZZZ</name>
<accession>A0A0F9SJ52</accession>
<keyword evidence="1" id="KW-0812">Transmembrane</keyword>
<protein>
    <submittedName>
        <fullName evidence="2">Uncharacterized protein</fullName>
    </submittedName>
</protein>
<proteinExistence type="predicted"/>
<feature type="transmembrane region" description="Helical" evidence="1">
    <location>
        <begin position="114"/>
        <end position="135"/>
    </location>
</feature>
<keyword evidence="1" id="KW-1133">Transmembrane helix</keyword>
<sequence length="146" mass="15832">MAGWRETAILYLIFSIILSGTVSMMNAMSPTQIFGIPDSGLSQWQISEANIENLEEESRNPDALLASNNPVQILGFLAPVISGVSFLLQVVFTVFLSWSLLIDVPAQALGIPSQFTSILLVPILALQILAFLVLAREVKETIPFAG</sequence>
<feature type="transmembrane region" description="Helical" evidence="1">
    <location>
        <begin position="73"/>
        <end position="102"/>
    </location>
</feature>